<keyword evidence="3" id="KW-0862">Zinc</keyword>
<keyword evidence="4" id="KW-0805">Transcription regulation</keyword>
<evidence type="ECO:0000256" key="6">
    <source>
        <dbReference type="ARBA" id="ARBA00023163"/>
    </source>
</evidence>
<dbReference type="InterPro" id="IPR036864">
    <property type="entry name" value="Zn2-C6_fun-type_DNA-bd_sf"/>
</dbReference>
<evidence type="ECO:0000256" key="7">
    <source>
        <dbReference type="ARBA" id="ARBA00023242"/>
    </source>
</evidence>
<keyword evidence="5" id="KW-0238">DNA-binding</keyword>
<dbReference type="PANTHER" id="PTHR47782:SF14">
    <property type="entry name" value="ZN(II)2CYS6 TRANSCRIPTION FACTOR (EUROFUNG)"/>
    <property type="match status" value="1"/>
</dbReference>
<sequence length="683" mass="75612">MDVAERVKLALEMIPTCERCKRLRRKCDTELPSCRLCRAAHAKCEFRDHVLGEIVSRSQVKDLLDRWTALRQVEVELEQEADSLSPSWDNHHQNPRIPSRLNFDAHFPAGAGNGHGHGHGHGDDFVFFGSSSAQVLSTELLAVICPGSTLLQQPQEPFLSGSRRGGQGRRPDLNESTVAVATIVPTKALILRLLDIYNRSCMVFWPIHLECMTDDEAIEGFYRYMIQQQQTDSEPESHSQPHSRPVDQIGASHANFQLAIICCIGCACASAHGNATMALRAYEDSFYKIASSKAKNVLSEATHDSLRSLMLVIIYLLFRPQKGDLWLHLESAVRLAIELGYHREDAPFAETPNQKAQRSRTFWTLYRLDHMVAETYGRPTDDLEAISTIELPHPTAVPTTSPMAASHPHPPHPSAAPADLSSLLALLSYIRSSVFKTVYLPAGVWGAGAGSPVTVDDAYYKVQLDEIEQWRRQTTTTATNADGLNTYSLACIIAYHSSVLFLFQKSMLFALSKLTEDSTVEYSVDGGRNVVPVGSVAVQSFNSAIALIDCYERIILSDDSELFSNYPVTFVSAHEIYVASLTFVAGCFCFLDGRIKLEDLSTGQQELHTNPAASTKQSWVLLAGIRGQDTRADRPLPVHQISASCIALLTWCTFQWPGMSGMLEIYRELSSEVLPKMAAKGIV</sequence>
<dbReference type="SUPFAM" id="SSF57701">
    <property type="entry name" value="Zn2/Cys6 DNA-binding domain"/>
    <property type="match status" value="1"/>
</dbReference>
<dbReference type="SMART" id="SM00906">
    <property type="entry name" value="Fungal_trans"/>
    <property type="match status" value="1"/>
</dbReference>
<dbReference type="CDD" id="cd12148">
    <property type="entry name" value="fungal_TF_MHR"/>
    <property type="match status" value="1"/>
</dbReference>
<comment type="caution">
    <text evidence="9">The sequence shown here is derived from an EMBL/GenBank/DDBJ whole genome shotgun (WGS) entry which is preliminary data.</text>
</comment>
<proteinExistence type="predicted"/>
<dbReference type="PROSITE" id="PS00463">
    <property type="entry name" value="ZN2_CY6_FUNGAL_1"/>
    <property type="match status" value="1"/>
</dbReference>
<dbReference type="Gene3D" id="4.10.240.10">
    <property type="entry name" value="Zn(2)-C6 fungal-type DNA-binding domain"/>
    <property type="match status" value="1"/>
</dbReference>
<dbReference type="GO" id="GO:0000981">
    <property type="term" value="F:DNA-binding transcription factor activity, RNA polymerase II-specific"/>
    <property type="evidence" value="ECO:0007669"/>
    <property type="project" value="InterPro"/>
</dbReference>
<dbReference type="GO" id="GO:0006351">
    <property type="term" value="P:DNA-templated transcription"/>
    <property type="evidence" value="ECO:0007669"/>
    <property type="project" value="InterPro"/>
</dbReference>
<evidence type="ECO:0000313" key="9">
    <source>
        <dbReference type="EMBL" id="KAJ8995699.1"/>
    </source>
</evidence>
<dbReference type="Pfam" id="PF00172">
    <property type="entry name" value="Zn_clus"/>
    <property type="match status" value="1"/>
</dbReference>
<dbReference type="InterPro" id="IPR001138">
    <property type="entry name" value="Zn2Cys6_DnaBD"/>
</dbReference>
<dbReference type="PANTHER" id="PTHR47782">
    <property type="entry name" value="ZN(II)2CYS6 TRANSCRIPTION FACTOR (EUROFUNG)-RELATED"/>
    <property type="match status" value="1"/>
</dbReference>
<organism evidence="9 10">
    <name type="scientific">Exophiala dermatitidis</name>
    <name type="common">Black yeast-like fungus</name>
    <name type="synonym">Wangiella dermatitidis</name>
    <dbReference type="NCBI Taxonomy" id="5970"/>
    <lineage>
        <taxon>Eukaryota</taxon>
        <taxon>Fungi</taxon>
        <taxon>Dikarya</taxon>
        <taxon>Ascomycota</taxon>
        <taxon>Pezizomycotina</taxon>
        <taxon>Eurotiomycetes</taxon>
        <taxon>Chaetothyriomycetidae</taxon>
        <taxon>Chaetothyriales</taxon>
        <taxon>Herpotrichiellaceae</taxon>
        <taxon>Exophiala</taxon>
    </lineage>
</organism>
<dbReference type="Proteomes" id="UP001161757">
    <property type="component" value="Unassembled WGS sequence"/>
</dbReference>
<gene>
    <name evidence="9" type="ORF">HRR80_000459</name>
</gene>
<feature type="domain" description="Zn(2)-C6 fungal-type" evidence="8">
    <location>
        <begin position="16"/>
        <end position="46"/>
    </location>
</feature>
<keyword evidence="7" id="KW-0539">Nucleus</keyword>
<protein>
    <recommendedName>
        <fullName evidence="8">Zn(2)-C6 fungal-type domain-containing protein</fullName>
    </recommendedName>
</protein>
<name>A0AAN6IYA2_EXODE</name>
<evidence type="ECO:0000256" key="5">
    <source>
        <dbReference type="ARBA" id="ARBA00023125"/>
    </source>
</evidence>
<dbReference type="InterPro" id="IPR052202">
    <property type="entry name" value="Yeast_MetPath_Reg"/>
</dbReference>
<dbReference type="AlphaFoldDB" id="A0AAN6IYA2"/>
<dbReference type="GO" id="GO:0043565">
    <property type="term" value="F:sequence-specific DNA binding"/>
    <property type="evidence" value="ECO:0007669"/>
    <property type="project" value="TreeGrafter"/>
</dbReference>
<evidence type="ECO:0000256" key="4">
    <source>
        <dbReference type="ARBA" id="ARBA00023015"/>
    </source>
</evidence>
<keyword evidence="6" id="KW-0804">Transcription</keyword>
<keyword evidence="2" id="KW-0479">Metal-binding</keyword>
<dbReference type="GO" id="GO:0045944">
    <property type="term" value="P:positive regulation of transcription by RNA polymerase II"/>
    <property type="evidence" value="ECO:0007669"/>
    <property type="project" value="TreeGrafter"/>
</dbReference>
<dbReference type="PROSITE" id="PS50048">
    <property type="entry name" value="ZN2_CY6_FUNGAL_2"/>
    <property type="match status" value="1"/>
</dbReference>
<evidence type="ECO:0000259" key="8">
    <source>
        <dbReference type="PROSITE" id="PS50048"/>
    </source>
</evidence>
<reference evidence="9" key="1">
    <citation type="submission" date="2023-01" db="EMBL/GenBank/DDBJ databases">
        <title>Exophiala dermititidis isolated from Cystic Fibrosis Patient.</title>
        <authorList>
            <person name="Kurbessoian T."/>
            <person name="Crocker A."/>
            <person name="Murante D."/>
            <person name="Hogan D.A."/>
            <person name="Stajich J.E."/>
        </authorList>
    </citation>
    <scope>NUCLEOTIDE SEQUENCE</scope>
    <source>
        <strain evidence="9">Ex8</strain>
    </source>
</reference>
<evidence type="ECO:0000313" key="10">
    <source>
        <dbReference type="Proteomes" id="UP001161757"/>
    </source>
</evidence>
<dbReference type="EMBL" id="JAJGCB010000001">
    <property type="protein sequence ID" value="KAJ8995699.1"/>
    <property type="molecule type" value="Genomic_DNA"/>
</dbReference>
<dbReference type="GO" id="GO:0005634">
    <property type="term" value="C:nucleus"/>
    <property type="evidence" value="ECO:0007669"/>
    <property type="project" value="UniProtKB-SubCell"/>
</dbReference>
<dbReference type="Pfam" id="PF04082">
    <property type="entry name" value="Fungal_trans"/>
    <property type="match status" value="1"/>
</dbReference>
<dbReference type="InterPro" id="IPR007219">
    <property type="entry name" value="XnlR_reg_dom"/>
</dbReference>
<accession>A0AAN6IYA2</accession>
<dbReference type="SMART" id="SM00066">
    <property type="entry name" value="GAL4"/>
    <property type="match status" value="1"/>
</dbReference>
<comment type="subcellular location">
    <subcellularLocation>
        <location evidence="1">Nucleus</location>
    </subcellularLocation>
</comment>
<dbReference type="CDD" id="cd00067">
    <property type="entry name" value="GAL4"/>
    <property type="match status" value="1"/>
</dbReference>
<dbReference type="GO" id="GO:0008270">
    <property type="term" value="F:zinc ion binding"/>
    <property type="evidence" value="ECO:0007669"/>
    <property type="project" value="InterPro"/>
</dbReference>
<evidence type="ECO:0000256" key="2">
    <source>
        <dbReference type="ARBA" id="ARBA00022723"/>
    </source>
</evidence>
<evidence type="ECO:0000256" key="1">
    <source>
        <dbReference type="ARBA" id="ARBA00004123"/>
    </source>
</evidence>
<evidence type="ECO:0000256" key="3">
    <source>
        <dbReference type="ARBA" id="ARBA00022833"/>
    </source>
</evidence>